<feature type="compositionally biased region" description="Acidic residues" evidence="1">
    <location>
        <begin position="309"/>
        <end position="326"/>
    </location>
</feature>
<accession>A0AAD7JHK6</accession>
<feature type="compositionally biased region" description="Basic and acidic residues" evidence="1">
    <location>
        <begin position="269"/>
        <end position="279"/>
    </location>
</feature>
<feature type="compositionally biased region" description="Basic and acidic residues" evidence="1">
    <location>
        <begin position="327"/>
        <end position="344"/>
    </location>
</feature>
<evidence type="ECO:0000313" key="2">
    <source>
        <dbReference type="EMBL" id="KAJ7763540.1"/>
    </source>
</evidence>
<sequence>MGRPVAKGKVRTKTSAPKPAPAKAPSQRIRIPSQKAKATKKAKASKKKKADDSSEDSADEVDKQVVLDVDWKDPDLSLKLLALIMENKDIKRSLYPPCGPNGSTAQGGGKPKVIAQWDLFVLLFSEDKKYEDAIKACTTPKERLAYANKIKNRLSGMAKIARAFDKEMGETGAGIQSAVEIDMSVTNTFTTKWAEISASCPWYFDMRNLIAQRPNLVPTGLGHSNTAVTAGVIIPGPTAMDNAETRDEQEDSDDSSVINGWDATPGHTPEPESRKRPFSEFDDDGAGAGSDDEYEPKSPVASESAPVEDVIDVDEDEEGEKDEDDDGAGKKEEKIKAKVDETHRKNPAKPSTSKPAAQAPTSASRPSKKTKLTEFSEIAKNEEKSRQKELDLAALRTRQSIKTTDVKGRLGEMRERRRMEGQKAKQEERMKELKMRQDHELRMAVKTSTQLSTSHAASFFDRHSSGSHYTSSEPPDYTDLDSFNGNASAGPSSSAAMDFGNIADFDVFGNSTNGCLL</sequence>
<feature type="compositionally biased region" description="Basic and acidic residues" evidence="1">
    <location>
        <begin position="371"/>
        <end position="388"/>
    </location>
</feature>
<keyword evidence="3" id="KW-1185">Reference proteome</keyword>
<feature type="compositionally biased region" description="Polar residues" evidence="1">
    <location>
        <begin position="349"/>
        <end position="365"/>
    </location>
</feature>
<organism evidence="2 3">
    <name type="scientific">Mycena maculata</name>
    <dbReference type="NCBI Taxonomy" id="230809"/>
    <lineage>
        <taxon>Eukaryota</taxon>
        <taxon>Fungi</taxon>
        <taxon>Dikarya</taxon>
        <taxon>Basidiomycota</taxon>
        <taxon>Agaricomycotina</taxon>
        <taxon>Agaricomycetes</taxon>
        <taxon>Agaricomycetidae</taxon>
        <taxon>Agaricales</taxon>
        <taxon>Marasmiineae</taxon>
        <taxon>Mycenaceae</taxon>
        <taxon>Mycena</taxon>
    </lineage>
</organism>
<dbReference type="Proteomes" id="UP001215280">
    <property type="component" value="Unassembled WGS sequence"/>
</dbReference>
<gene>
    <name evidence="2" type="ORF">DFH07DRAFT_956351</name>
</gene>
<feature type="region of interest" description="Disordered" evidence="1">
    <location>
        <begin position="236"/>
        <end position="388"/>
    </location>
</feature>
<feature type="compositionally biased region" description="Low complexity" evidence="1">
    <location>
        <begin position="484"/>
        <end position="493"/>
    </location>
</feature>
<protein>
    <submittedName>
        <fullName evidence="2">Uncharacterized protein</fullName>
    </submittedName>
</protein>
<feature type="compositionally biased region" description="Basic and acidic residues" evidence="1">
    <location>
        <begin position="404"/>
        <end position="437"/>
    </location>
</feature>
<feature type="region of interest" description="Disordered" evidence="1">
    <location>
        <begin position="1"/>
        <end position="59"/>
    </location>
</feature>
<dbReference type="AlphaFoldDB" id="A0AAD7JHK6"/>
<reference evidence="2" key="1">
    <citation type="submission" date="2023-03" db="EMBL/GenBank/DDBJ databases">
        <title>Massive genome expansion in bonnet fungi (Mycena s.s.) driven by repeated elements and novel gene families across ecological guilds.</title>
        <authorList>
            <consortium name="Lawrence Berkeley National Laboratory"/>
            <person name="Harder C.B."/>
            <person name="Miyauchi S."/>
            <person name="Viragh M."/>
            <person name="Kuo A."/>
            <person name="Thoen E."/>
            <person name="Andreopoulos B."/>
            <person name="Lu D."/>
            <person name="Skrede I."/>
            <person name="Drula E."/>
            <person name="Henrissat B."/>
            <person name="Morin E."/>
            <person name="Kohler A."/>
            <person name="Barry K."/>
            <person name="LaButti K."/>
            <person name="Morin E."/>
            <person name="Salamov A."/>
            <person name="Lipzen A."/>
            <person name="Mereny Z."/>
            <person name="Hegedus B."/>
            <person name="Baldrian P."/>
            <person name="Stursova M."/>
            <person name="Weitz H."/>
            <person name="Taylor A."/>
            <person name="Grigoriev I.V."/>
            <person name="Nagy L.G."/>
            <person name="Martin F."/>
            <person name="Kauserud H."/>
        </authorList>
    </citation>
    <scope>NUCLEOTIDE SEQUENCE</scope>
    <source>
        <strain evidence="2">CBHHK188m</strain>
    </source>
</reference>
<dbReference type="EMBL" id="JARJLG010000040">
    <property type="protein sequence ID" value="KAJ7763540.1"/>
    <property type="molecule type" value="Genomic_DNA"/>
</dbReference>
<name>A0AAD7JHK6_9AGAR</name>
<evidence type="ECO:0000313" key="3">
    <source>
        <dbReference type="Proteomes" id="UP001215280"/>
    </source>
</evidence>
<feature type="compositionally biased region" description="Acidic residues" evidence="1">
    <location>
        <begin position="280"/>
        <end position="294"/>
    </location>
</feature>
<comment type="caution">
    <text evidence="2">The sequence shown here is derived from an EMBL/GenBank/DDBJ whole genome shotgun (WGS) entry which is preliminary data.</text>
</comment>
<feature type="region of interest" description="Disordered" evidence="1">
    <location>
        <begin position="403"/>
        <end position="437"/>
    </location>
</feature>
<feature type="region of interest" description="Disordered" evidence="1">
    <location>
        <begin position="462"/>
        <end position="493"/>
    </location>
</feature>
<feature type="compositionally biased region" description="Basic residues" evidence="1">
    <location>
        <begin position="37"/>
        <end position="48"/>
    </location>
</feature>
<evidence type="ECO:0000256" key="1">
    <source>
        <dbReference type="SAM" id="MobiDB-lite"/>
    </source>
</evidence>
<feature type="compositionally biased region" description="Basic residues" evidence="1">
    <location>
        <begin position="1"/>
        <end position="12"/>
    </location>
</feature>
<proteinExistence type="predicted"/>